<dbReference type="InterPro" id="IPR019775">
    <property type="entry name" value="WD40_repeat_CS"/>
</dbReference>
<evidence type="ECO:0000256" key="2">
    <source>
        <dbReference type="ARBA" id="ARBA00022574"/>
    </source>
</evidence>
<dbReference type="PROSITE" id="PS50082">
    <property type="entry name" value="WD_REPEATS_2"/>
    <property type="match status" value="4"/>
</dbReference>
<keyword evidence="5" id="KW-0539">Nucleus</keyword>
<dbReference type="InterPro" id="IPR022052">
    <property type="entry name" value="Histone-bd_RBBP4-like_N"/>
</dbReference>
<dbReference type="PROSITE" id="PS50294">
    <property type="entry name" value="WD_REPEATS_REGION"/>
    <property type="match status" value="2"/>
</dbReference>
<keyword evidence="3" id="KW-0677">Repeat</keyword>
<feature type="compositionally biased region" description="Polar residues" evidence="7">
    <location>
        <begin position="42"/>
        <end position="69"/>
    </location>
</feature>
<feature type="repeat" description="WD" evidence="6">
    <location>
        <begin position="420"/>
        <end position="452"/>
    </location>
</feature>
<feature type="domain" description="Histone-binding protein RBBP4-like N-terminal" evidence="8">
    <location>
        <begin position="98"/>
        <end position="166"/>
    </location>
</feature>
<organism evidence="10 11">
    <name type="scientific">Pichia angusta</name>
    <name type="common">Yeast</name>
    <name type="synonym">Hansenula polymorpha</name>
    <dbReference type="NCBI Taxonomy" id="870730"/>
    <lineage>
        <taxon>Eukaryota</taxon>
        <taxon>Fungi</taxon>
        <taxon>Dikarya</taxon>
        <taxon>Ascomycota</taxon>
        <taxon>Saccharomycotina</taxon>
        <taxon>Pichiomycetes</taxon>
        <taxon>Pichiales</taxon>
        <taxon>Pichiaceae</taxon>
        <taxon>Ogataea</taxon>
    </lineage>
</organism>
<dbReference type="Proteomes" id="UP001196530">
    <property type="component" value="Unassembled WGS sequence"/>
</dbReference>
<reference evidence="10" key="1">
    <citation type="journal article" date="2021" name="G3 (Bethesda)">
        <title>Genomic diversity, chromosomal rearrangements, and interspecies hybridization in the ogataea polymorpha species complex.</title>
        <authorList>
            <person name="Hanson S.J."/>
            <person name="Cinneide E.O."/>
            <person name="Salzberg L.I."/>
            <person name="Wolfe K.H."/>
            <person name="McGowan J."/>
            <person name="Fitzpatrick D.A."/>
            <person name="Matlin K."/>
        </authorList>
    </citation>
    <scope>NUCLEOTIDE SEQUENCE</scope>
    <source>
        <strain evidence="10">61-244</strain>
    </source>
</reference>
<dbReference type="GO" id="GO:0006325">
    <property type="term" value="P:chromatin organization"/>
    <property type="evidence" value="ECO:0007669"/>
    <property type="project" value="UniProtKB-KW"/>
</dbReference>
<dbReference type="GeneID" id="66129330"/>
<evidence type="ECO:0000256" key="4">
    <source>
        <dbReference type="ARBA" id="ARBA00022853"/>
    </source>
</evidence>
<feature type="repeat" description="WD" evidence="6">
    <location>
        <begin position="316"/>
        <end position="351"/>
    </location>
</feature>
<evidence type="ECO:0008006" key="12">
    <source>
        <dbReference type="Google" id="ProtNLM"/>
    </source>
</evidence>
<dbReference type="InterPro" id="IPR036322">
    <property type="entry name" value="WD40_repeat_dom_sf"/>
</dbReference>
<dbReference type="RefSeq" id="XP_043057519.1">
    <property type="nucleotide sequence ID" value="XM_043206070.1"/>
</dbReference>
<accession>A0AAN6I3W0</accession>
<dbReference type="Pfam" id="PF12265">
    <property type="entry name" value="CAF1C_H4-bd"/>
    <property type="match status" value="1"/>
</dbReference>
<keyword evidence="2 6" id="KW-0853">WD repeat</keyword>
<evidence type="ECO:0000256" key="6">
    <source>
        <dbReference type="PROSITE-ProRule" id="PRU00221"/>
    </source>
</evidence>
<dbReference type="AlphaFoldDB" id="A0AAN6I3W0"/>
<comment type="subcellular location">
    <subcellularLocation>
        <location evidence="1">Nucleus</location>
    </subcellularLocation>
</comment>
<evidence type="ECO:0000256" key="7">
    <source>
        <dbReference type="SAM" id="MobiDB-lite"/>
    </source>
</evidence>
<dbReference type="SUPFAM" id="SSF50978">
    <property type="entry name" value="WD40 repeat-like"/>
    <property type="match status" value="1"/>
</dbReference>
<gene>
    <name evidence="10" type="ORF">KL928_005279</name>
</gene>
<feature type="domain" description="EIPR1-like beta-propeller" evidence="9">
    <location>
        <begin position="181"/>
        <end position="389"/>
    </location>
</feature>
<dbReference type="InterPro" id="IPR015943">
    <property type="entry name" value="WD40/YVTN_repeat-like_dom_sf"/>
</dbReference>
<evidence type="ECO:0000256" key="3">
    <source>
        <dbReference type="ARBA" id="ARBA00022737"/>
    </source>
</evidence>
<dbReference type="InterPro" id="IPR059104">
    <property type="entry name" value="Beta-prop_EIPR1-like"/>
</dbReference>
<evidence type="ECO:0000256" key="5">
    <source>
        <dbReference type="ARBA" id="ARBA00023242"/>
    </source>
</evidence>
<dbReference type="InterPro" id="IPR050459">
    <property type="entry name" value="WD_repeat_RBAP46/RBAP48/MSI1"/>
</dbReference>
<comment type="caution">
    <text evidence="10">The sequence shown here is derived from an EMBL/GenBank/DDBJ whole genome shotgun (WGS) entry which is preliminary data.</text>
</comment>
<dbReference type="Pfam" id="PF00400">
    <property type="entry name" value="WD40"/>
    <property type="match status" value="1"/>
</dbReference>
<evidence type="ECO:0000313" key="10">
    <source>
        <dbReference type="EMBL" id="KAG7815940.1"/>
    </source>
</evidence>
<evidence type="ECO:0000259" key="9">
    <source>
        <dbReference type="Pfam" id="PF23609"/>
    </source>
</evidence>
<name>A0AAN6I3W0_PICAN</name>
<dbReference type="PANTHER" id="PTHR22850">
    <property type="entry name" value="WD40 REPEAT FAMILY"/>
    <property type="match status" value="1"/>
</dbReference>
<evidence type="ECO:0000313" key="11">
    <source>
        <dbReference type="Proteomes" id="UP001196530"/>
    </source>
</evidence>
<dbReference type="InterPro" id="IPR020472">
    <property type="entry name" value="WD40_PAC1"/>
</dbReference>
<dbReference type="GO" id="GO:0005634">
    <property type="term" value="C:nucleus"/>
    <property type="evidence" value="ECO:0007669"/>
    <property type="project" value="UniProtKB-SubCell"/>
</dbReference>
<dbReference type="SMART" id="SM00320">
    <property type="entry name" value="WD40"/>
    <property type="match status" value="6"/>
</dbReference>
<feature type="compositionally biased region" description="Polar residues" evidence="7">
    <location>
        <begin position="1"/>
        <end position="33"/>
    </location>
</feature>
<dbReference type="PROSITE" id="PS00678">
    <property type="entry name" value="WD_REPEATS_1"/>
    <property type="match status" value="1"/>
</dbReference>
<evidence type="ECO:0000259" key="8">
    <source>
        <dbReference type="Pfam" id="PF12265"/>
    </source>
</evidence>
<dbReference type="EMBL" id="JAHLUX010000013">
    <property type="protein sequence ID" value="KAG7815940.1"/>
    <property type="molecule type" value="Genomic_DNA"/>
</dbReference>
<protein>
    <recommendedName>
        <fullName evidence="12">Histone-binding protein RBBP4 N-terminal domain-containing protein</fullName>
    </recommendedName>
</protein>
<proteinExistence type="predicted"/>
<feature type="region of interest" description="Disordered" evidence="7">
    <location>
        <begin position="1"/>
        <end position="79"/>
    </location>
</feature>
<sequence length="464" mass="51380">MRSSSVQAFQTLLATTPSQTWPAGSSSSAQPNFQPGRIESDTPPSKTSKIKLQTISMTSVQSEPQSKHTPGTAPAAAPAAPAVSVKEKYQVAEKIVNEEYKIWKKTSPLLYDVIYSYALPWPSLTVEWLRQTEQTGHAVRASFLAGTHTSDGSQNYLRQYSVQLPSTDESPDKSLFQGNQISLQREWAHPGEINKLRVNQETGLVATQTNSGDVLIYDLESGGPAKTLRHHTKEGFGLEWNPDFAQNQLLSSSEDHTVALWSMDADVPVRVFRTHTGIVNDVAWNRQHSSVVASASDDLSLQIHDLRAPRPVVAVANAHGGPLNAVAFHPDVGTLLATGSSDNLINCWDLRLMEQPTRKLYGHAGSVVDLKFRENLLLSSSSDRRVLVWDLCHVRDGEFDVKEHERKKGDYTDPCLVFMHGGHTGRICEADWHPVLDNVVASCAEDGLVEVWRPRHVDQREEDE</sequence>
<feature type="repeat" description="WD" evidence="6">
    <location>
        <begin position="228"/>
        <end position="271"/>
    </location>
</feature>
<dbReference type="InterPro" id="IPR001680">
    <property type="entry name" value="WD40_rpt"/>
</dbReference>
<dbReference type="PRINTS" id="PR00320">
    <property type="entry name" value="GPROTEINBRPT"/>
</dbReference>
<feature type="repeat" description="WD" evidence="6">
    <location>
        <begin position="360"/>
        <end position="391"/>
    </location>
</feature>
<keyword evidence="4" id="KW-0156">Chromatin regulator</keyword>
<dbReference type="Gene3D" id="2.130.10.10">
    <property type="entry name" value="YVTN repeat-like/Quinoprotein amine dehydrogenase"/>
    <property type="match status" value="1"/>
</dbReference>
<dbReference type="Pfam" id="PF23609">
    <property type="entry name" value="Beta-prop_EIPR1"/>
    <property type="match status" value="1"/>
</dbReference>
<evidence type="ECO:0000256" key="1">
    <source>
        <dbReference type="ARBA" id="ARBA00004123"/>
    </source>
</evidence>